<gene>
    <name evidence="2" type="ORF">SAMN05216180_0197</name>
</gene>
<evidence type="ECO:0000313" key="3">
    <source>
        <dbReference type="Proteomes" id="UP000199158"/>
    </source>
</evidence>
<protein>
    <submittedName>
        <fullName evidence="2">AmmeMemoRadiSam system protein B</fullName>
    </submittedName>
</protein>
<dbReference type="PROSITE" id="PS51257">
    <property type="entry name" value="PROKAR_LIPOPROTEIN"/>
    <property type="match status" value="1"/>
</dbReference>
<dbReference type="AlphaFoldDB" id="A0A1H7YRR8"/>
<feature type="chain" id="PRO_5011703254" evidence="1">
    <location>
        <begin position="22"/>
        <end position="309"/>
    </location>
</feature>
<dbReference type="STRING" id="474960.SAMN05216180_0197"/>
<dbReference type="NCBIfam" id="TIGR04336">
    <property type="entry name" value="AmmeMemoSam_B"/>
    <property type="match status" value="1"/>
</dbReference>
<dbReference type="EMBL" id="FOCG01000001">
    <property type="protein sequence ID" value="SEM48683.1"/>
    <property type="molecule type" value="Genomic_DNA"/>
</dbReference>
<dbReference type="Gene3D" id="3.40.830.10">
    <property type="entry name" value="LigB-like"/>
    <property type="match status" value="1"/>
</dbReference>
<dbReference type="OrthoDB" id="9810718at2"/>
<name>A0A1H7YRR8_9FIRM</name>
<sequence>MNKRLYCVLALVLLSACTSPANVPEPSPIILTVAESKTNNSLLNCIYFDRELFAQGLSSPCKYELDSAKTLTAGMVPHHLLAADMIAGFFSLAAQQKDSYDTVLLISPSHFPEKCSSDAVTATADWNTPYGILKTDIELVEALLSNETIGAENSSDAVEYDHGAAGLIPFVRYYLPKAKVAVCLLSNKLSQQRLDEIQRVINEQRKDKNILLIASADCSHYLMPHDAEKHDKATAQAIQSFDFAQIMQFSDSNLDSPQAVTTFLSAAQASGAVLKQLDHSSSAQKLPHAISNPIYDEGITTYYVYAAVK</sequence>
<reference evidence="2 3" key="1">
    <citation type="submission" date="2016-10" db="EMBL/GenBank/DDBJ databases">
        <authorList>
            <person name="de Groot N.N."/>
        </authorList>
    </citation>
    <scope>NUCLEOTIDE SEQUENCE [LARGE SCALE GENOMIC DNA]</scope>
    <source>
        <strain evidence="2 3">CGMCC 1.5070</strain>
    </source>
</reference>
<evidence type="ECO:0000313" key="2">
    <source>
        <dbReference type="EMBL" id="SEM48683.1"/>
    </source>
</evidence>
<dbReference type="InterPro" id="IPR002737">
    <property type="entry name" value="MEMO1_fam"/>
</dbReference>
<evidence type="ECO:0000256" key="1">
    <source>
        <dbReference type="SAM" id="SignalP"/>
    </source>
</evidence>
<keyword evidence="1" id="KW-0732">Signal</keyword>
<feature type="signal peptide" evidence="1">
    <location>
        <begin position="1"/>
        <end position="21"/>
    </location>
</feature>
<accession>A0A1H7YRR8</accession>
<dbReference type="Pfam" id="PF01875">
    <property type="entry name" value="Memo"/>
    <property type="match status" value="1"/>
</dbReference>
<dbReference type="RefSeq" id="WP_092750766.1">
    <property type="nucleotide sequence ID" value="NZ_FOCG01000001.1"/>
</dbReference>
<organism evidence="2 3">
    <name type="scientific">Hydrogenoanaerobacterium saccharovorans</name>
    <dbReference type="NCBI Taxonomy" id="474960"/>
    <lineage>
        <taxon>Bacteria</taxon>
        <taxon>Bacillati</taxon>
        <taxon>Bacillota</taxon>
        <taxon>Clostridia</taxon>
        <taxon>Eubacteriales</taxon>
        <taxon>Oscillospiraceae</taxon>
        <taxon>Hydrogenoanaerobacterium</taxon>
    </lineage>
</organism>
<keyword evidence="3" id="KW-1185">Reference proteome</keyword>
<dbReference type="Proteomes" id="UP000199158">
    <property type="component" value="Unassembled WGS sequence"/>
</dbReference>
<proteinExistence type="predicted"/>
<dbReference type="SUPFAM" id="SSF53213">
    <property type="entry name" value="LigB-like"/>
    <property type="match status" value="1"/>
</dbReference>